<dbReference type="Gene3D" id="3.30.420.40">
    <property type="match status" value="1"/>
</dbReference>
<dbReference type="EC" id="3.6.1.11" evidence="4"/>
<name>A0A072NG83_SCHAZ</name>
<dbReference type="InterPro" id="IPR043129">
    <property type="entry name" value="ATPase_NBD"/>
</dbReference>
<feature type="domain" description="Ppx/GppA phosphatase N-terminal" evidence="2">
    <location>
        <begin position="23"/>
        <end position="305"/>
    </location>
</feature>
<dbReference type="Gene3D" id="3.30.420.150">
    <property type="entry name" value="Exopolyphosphatase. Domain 2"/>
    <property type="match status" value="1"/>
</dbReference>
<dbReference type="OrthoDB" id="9807195at2"/>
<keyword evidence="4" id="KW-0378">Hydrolase</keyword>
<feature type="domain" description="Ppx/GppA phosphatase C-terminal" evidence="3">
    <location>
        <begin position="318"/>
        <end position="483"/>
    </location>
</feature>
<evidence type="ECO:0000259" key="3">
    <source>
        <dbReference type="Pfam" id="PF21447"/>
    </source>
</evidence>
<dbReference type="RefSeq" id="WP_035198087.1">
    <property type="nucleotide sequence ID" value="NZ_JJRY01000025.1"/>
</dbReference>
<organism evidence="4 5">
    <name type="scientific">Schinkia azotoformans MEV2011</name>
    <dbReference type="NCBI Taxonomy" id="1348973"/>
    <lineage>
        <taxon>Bacteria</taxon>
        <taxon>Bacillati</taxon>
        <taxon>Bacillota</taxon>
        <taxon>Bacilli</taxon>
        <taxon>Bacillales</taxon>
        <taxon>Bacillaceae</taxon>
        <taxon>Calidifontibacillus/Schinkia group</taxon>
        <taxon>Schinkia</taxon>
    </lineage>
</organism>
<dbReference type="EMBL" id="JJRY01000025">
    <property type="protein sequence ID" value="KEF36546.1"/>
    <property type="molecule type" value="Genomic_DNA"/>
</dbReference>
<dbReference type="SUPFAM" id="SSF53067">
    <property type="entry name" value="Actin-like ATPase domain"/>
    <property type="match status" value="2"/>
</dbReference>
<evidence type="ECO:0000313" key="5">
    <source>
        <dbReference type="Proteomes" id="UP000027936"/>
    </source>
</evidence>
<dbReference type="InterPro" id="IPR003695">
    <property type="entry name" value="Ppx_GppA_N"/>
</dbReference>
<dbReference type="SUPFAM" id="SSF109604">
    <property type="entry name" value="HD-domain/PDEase-like"/>
    <property type="match status" value="1"/>
</dbReference>
<dbReference type="Gene3D" id="1.10.3210.10">
    <property type="entry name" value="Hypothetical protein af1432"/>
    <property type="match status" value="1"/>
</dbReference>
<dbReference type="PANTHER" id="PTHR30005">
    <property type="entry name" value="EXOPOLYPHOSPHATASE"/>
    <property type="match status" value="1"/>
</dbReference>
<dbReference type="CDD" id="cd24052">
    <property type="entry name" value="ASKHA_NBD_HpPPX-GppA-like"/>
    <property type="match status" value="1"/>
</dbReference>
<dbReference type="PANTHER" id="PTHR30005:SF0">
    <property type="entry name" value="RETROGRADE REGULATION PROTEIN 2"/>
    <property type="match status" value="1"/>
</dbReference>
<comment type="similarity">
    <text evidence="1">Belongs to the GppA/Ppx family.</text>
</comment>
<comment type="caution">
    <text evidence="4">The sequence shown here is derived from an EMBL/GenBank/DDBJ whole genome shotgun (WGS) entry which is preliminary data.</text>
</comment>
<dbReference type="InterPro" id="IPR050273">
    <property type="entry name" value="GppA/Ppx_hydrolase"/>
</dbReference>
<evidence type="ECO:0000256" key="1">
    <source>
        <dbReference type="ARBA" id="ARBA00007125"/>
    </source>
</evidence>
<gene>
    <name evidence="4" type="ORF">M670_04238</name>
</gene>
<evidence type="ECO:0000259" key="2">
    <source>
        <dbReference type="Pfam" id="PF02541"/>
    </source>
</evidence>
<sequence length="509" mass="59018">MQEKFAIIDIGSNTMRLVIYHNERNGRLKEIENIKTMARLRNHLDDRQYLDKTGMDILIRTLKNFEEITKYHAIQNINAVATATIRHAKNQHEILENIQIFTNLDVKILSEFEEAYYGFLAVINSTSITEGITIDVGGGSTEVTYFRDRKLIFYHSFPFGALSLRKQFMEGPVPTADELLHLTTFLHEEINKIEWIKDMRRVPIIGIGGSARNIAQIDQRRKMYPLGGLHQYEMTSHDLATVKDSLICLPFEKLQCVEGLSEERADIIIPALEVFNVFYQITHASSFILSRKGLRDGVVYEELLKPFGIKMFPNVLEESLYELEYDYEININNVVQVSRIAISILTSLRKFGFLSITDIELTEAKRAALLFQLGRYIDDEASSQHTFYLLANRTIDGLMHEERLRLAAIASFKSKTYLKNYLEPFADWISKEDFVVIRILGAVLRLAYALNETKRNIVEQLEMADRQEDLMFIIMCSNNWQAEQYHAEKQKKQLEKVLKRNIILHFTRA</sequence>
<dbReference type="EC" id="3.6.1.40" evidence="4"/>
<protein>
    <submittedName>
        <fullName evidence="4">Exopolyphosphatase</fullName>
        <ecNumber evidence="4">3.6.1.11</ecNumber>
        <ecNumber evidence="4">3.6.1.40</ecNumber>
    </submittedName>
</protein>
<dbReference type="GO" id="GO:0006357">
    <property type="term" value="P:regulation of transcription by RNA polymerase II"/>
    <property type="evidence" value="ECO:0007669"/>
    <property type="project" value="TreeGrafter"/>
</dbReference>
<dbReference type="InterPro" id="IPR048950">
    <property type="entry name" value="Ppx_GppA_C"/>
</dbReference>
<dbReference type="PATRIC" id="fig|1348973.3.peg.4121"/>
<dbReference type="AlphaFoldDB" id="A0A072NG83"/>
<reference evidence="4 5" key="1">
    <citation type="submission" date="2014-04" db="EMBL/GenBank/DDBJ databases">
        <title>Draft genome sequence of Bacillus azotoformans MEV2011, a (co-) denitrifying strain unable to grow in the presence of oxygen.</title>
        <authorList>
            <person name="Nielsen M."/>
            <person name="Schreiber L."/>
            <person name="Finster K."/>
            <person name="Schramm A."/>
        </authorList>
    </citation>
    <scope>NUCLEOTIDE SEQUENCE [LARGE SCALE GENOMIC DNA]</scope>
    <source>
        <strain evidence="4 5">MEV2011</strain>
    </source>
</reference>
<dbReference type="GO" id="GO:0004309">
    <property type="term" value="F:exopolyphosphatase activity"/>
    <property type="evidence" value="ECO:0007669"/>
    <property type="project" value="UniProtKB-EC"/>
</dbReference>
<proteinExistence type="inferred from homology"/>
<dbReference type="Proteomes" id="UP000027936">
    <property type="component" value="Unassembled WGS sequence"/>
</dbReference>
<dbReference type="Pfam" id="PF21447">
    <property type="entry name" value="Ppx-GppA_III"/>
    <property type="match status" value="1"/>
</dbReference>
<dbReference type="GO" id="GO:0008894">
    <property type="term" value="F:guanosine-5'-triphosphate,3'-diphosphate diphosphatase activity"/>
    <property type="evidence" value="ECO:0007669"/>
    <property type="project" value="UniProtKB-EC"/>
</dbReference>
<dbReference type="Pfam" id="PF02541">
    <property type="entry name" value="Ppx-GppA"/>
    <property type="match status" value="1"/>
</dbReference>
<accession>A0A072NG83</accession>
<evidence type="ECO:0000313" key="4">
    <source>
        <dbReference type="EMBL" id="KEF36546.1"/>
    </source>
</evidence>